<gene>
    <name evidence="10" type="ORF">A2153_02145</name>
</gene>
<dbReference type="InterPro" id="IPR050556">
    <property type="entry name" value="Type_II_TA_system_RNase"/>
</dbReference>
<protein>
    <recommendedName>
        <fullName evidence="9">PIN domain-containing protein</fullName>
    </recommendedName>
</protein>
<dbReference type="PANTHER" id="PTHR33653:SF1">
    <property type="entry name" value="RIBONUCLEASE VAPC2"/>
    <property type="match status" value="1"/>
</dbReference>
<dbReference type="GO" id="GO:0046872">
    <property type="term" value="F:metal ion binding"/>
    <property type="evidence" value="ECO:0007669"/>
    <property type="project" value="UniProtKB-KW"/>
</dbReference>
<organism evidence="10 11">
    <name type="scientific">Candidatus Gottesmanbacteria bacterium RBG_16_38_7b</name>
    <dbReference type="NCBI Taxonomy" id="1798372"/>
    <lineage>
        <taxon>Bacteria</taxon>
        <taxon>Candidatus Gottesmaniibacteriota</taxon>
    </lineage>
</organism>
<feature type="transmembrane region" description="Helical" evidence="8">
    <location>
        <begin position="89"/>
        <end position="110"/>
    </location>
</feature>
<comment type="caution">
    <text evidence="10">The sequence shown here is derived from an EMBL/GenBank/DDBJ whole genome shotgun (WGS) entry which is preliminary data.</text>
</comment>
<accession>A0A1F5YJ38</accession>
<proteinExistence type="inferred from homology"/>
<evidence type="ECO:0000256" key="4">
    <source>
        <dbReference type="ARBA" id="ARBA00022723"/>
    </source>
</evidence>
<dbReference type="AlphaFoldDB" id="A0A1F5YJ38"/>
<reference evidence="10 11" key="1">
    <citation type="journal article" date="2016" name="Nat. Commun.">
        <title>Thousands of microbial genomes shed light on interconnected biogeochemical processes in an aquifer system.</title>
        <authorList>
            <person name="Anantharaman K."/>
            <person name="Brown C.T."/>
            <person name="Hug L.A."/>
            <person name="Sharon I."/>
            <person name="Castelle C.J."/>
            <person name="Probst A.J."/>
            <person name="Thomas B.C."/>
            <person name="Singh A."/>
            <person name="Wilkins M.J."/>
            <person name="Karaoz U."/>
            <person name="Brodie E.L."/>
            <person name="Williams K.H."/>
            <person name="Hubbard S.S."/>
            <person name="Banfield J.F."/>
        </authorList>
    </citation>
    <scope>NUCLEOTIDE SEQUENCE [LARGE SCALE GENOMIC DNA]</scope>
</reference>
<dbReference type="InterPro" id="IPR029060">
    <property type="entry name" value="PIN-like_dom_sf"/>
</dbReference>
<dbReference type="SUPFAM" id="SSF88723">
    <property type="entry name" value="PIN domain-like"/>
    <property type="match status" value="1"/>
</dbReference>
<evidence type="ECO:0000256" key="2">
    <source>
        <dbReference type="ARBA" id="ARBA00022649"/>
    </source>
</evidence>
<feature type="domain" description="PIN" evidence="9">
    <location>
        <begin position="4"/>
        <end position="113"/>
    </location>
</feature>
<keyword evidence="8" id="KW-1133">Transmembrane helix</keyword>
<keyword evidence="8" id="KW-0472">Membrane</keyword>
<dbReference type="Gene3D" id="3.40.50.1010">
    <property type="entry name" value="5'-nuclease"/>
    <property type="match status" value="1"/>
</dbReference>
<evidence type="ECO:0000256" key="7">
    <source>
        <dbReference type="ARBA" id="ARBA00038093"/>
    </source>
</evidence>
<dbReference type="InterPro" id="IPR002716">
    <property type="entry name" value="PIN_dom"/>
</dbReference>
<keyword evidence="4" id="KW-0479">Metal-binding</keyword>
<evidence type="ECO:0000256" key="1">
    <source>
        <dbReference type="ARBA" id="ARBA00001946"/>
    </source>
</evidence>
<dbReference type="EMBL" id="MFJB01000035">
    <property type="protein sequence ID" value="OGG00073.1"/>
    <property type="molecule type" value="Genomic_DNA"/>
</dbReference>
<keyword evidence="3" id="KW-0540">Nuclease</keyword>
<keyword evidence="5" id="KW-0378">Hydrolase</keyword>
<keyword evidence="2" id="KW-1277">Toxin-antitoxin system</keyword>
<comment type="cofactor">
    <cofactor evidence="1">
        <name>Mg(2+)</name>
        <dbReference type="ChEBI" id="CHEBI:18420"/>
    </cofactor>
</comment>
<evidence type="ECO:0000313" key="10">
    <source>
        <dbReference type="EMBL" id="OGG00073.1"/>
    </source>
</evidence>
<evidence type="ECO:0000313" key="11">
    <source>
        <dbReference type="Proteomes" id="UP000177396"/>
    </source>
</evidence>
<evidence type="ECO:0000259" key="9">
    <source>
        <dbReference type="Pfam" id="PF01850"/>
    </source>
</evidence>
<evidence type="ECO:0000256" key="5">
    <source>
        <dbReference type="ARBA" id="ARBA00022801"/>
    </source>
</evidence>
<dbReference type="CDD" id="cd18741">
    <property type="entry name" value="PIN_VapC4-5_FitB-like"/>
    <property type="match status" value="1"/>
</dbReference>
<sequence length="132" mass="15097">MNSYLVDSDVLIDFFNKRKEATNLLYKFLSEFSVAISVLSLMELRAGWNKKQRDIYFPLLFDLFTVKVVTGEVAELAGSIHYDYKRKGVVLSGIDCLIASTAILGNYILVTKNVKDFPMRELTLYRSKKLKA</sequence>
<evidence type="ECO:0000256" key="6">
    <source>
        <dbReference type="ARBA" id="ARBA00022842"/>
    </source>
</evidence>
<keyword evidence="8" id="KW-0812">Transmembrane</keyword>
<dbReference type="GO" id="GO:0004518">
    <property type="term" value="F:nuclease activity"/>
    <property type="evidence" value="ECO:0007669"/>
    <property type="project" value="UniProtKB-KW"/>
</dbReference>
<dbReference type="Proteomes" id="UP000177396">
    <property type="component" value="Unassembled WGS sequence"/>
</dbReference>
<dbReference type="PANTHER" id="PTHR33653">
    <property type="entry name" value="RIBONUCLEASE VAPC2"/>
    <property type="match status" value="1"/>
</dbReference>
<keyword evidence="6" id="KW-0460">Magnesium</keyword>
<evidence type="ECO:0000256" key="3">
    <source>
        <dbReference type="ARBA" id="ARBA00022722"/>
    </source>
</evidence>
<evidence type="ECO:0000256" key="8">
    <source>
        <dbReference type="SAM" id="Phobius"/>
    </source>
</evidence>
<dbReference type="Pfam" id="PF01850">
    <property type="entry name" value="PIN"/>
    <property type="match status" value="1"/>
</dbReference>
<name>A0A1F5YJ38_9BACT</name>
<dbReference type="GO" id="GO:0016787">
    <property type="term" value="F:hydrolase activity"/>
    <property type="evidence" value="ECO:0007669"/>
    <property type="project" value="UniProtKB-KW"/>
</dbReference>
<comment type="similarity">
    <text evidence="7">Belongs to the PINc/VapC protein family.</text>
</comment>